<accession>A0AAJ6ALV2</accession>
<evidence type="ECO:0000313" key="6">
    <source>
        <dbReference type="EMBL" id="WGH92184.1"/>
    </source>
</evidence>
<evidence type="ECO:0000313" key="7">
    <source>
        <dbReference type="Proteomes" id="UP001224674"/>
    </source>
</evidence>
<gene>
    <name evidence="6" type="ORF">QDX21_07545</name>
</gene>
<evidence type="ECO:0000256" key="4">
    <source>
        <dbReference type="ARBA" id="ARBA00023002"/>
    </source>
</evidence>
<reference evidence="6 7" key="1">
    <citation type="submission" date="2023-03" db="EMBL/GenBank/DDBJ databases">
        <title>Complete genome sequences of several Auritidibacter ignavus strains isolated from ear infections.</title>
        <authorList>
            <person name="Baehr T."/>
            <person name="Baumhoegger A.M."/>
        </authorList>
    </citation>
    <scope>NUCLEOTIDE SEQUENCE [LARGE SCALE GENOMIC DNA]</scope>
    <source>
        <strain evidence="6 7">BABAE-6</strain>
    </source>
</reference>
<dbReference type="Proteomes" id="UP001224674">
    <property type="component" value="Chromosome"/>
</dbReference>
<dbReference type="PANTHER" id="PTHR42747:SF4">
    <property type="entry name" value="BLR1330 PROTEIN"/>
    <property type="match status" value="1"/>
</dbReference>
<dbReference type="RefSeq" id="WP_244924643.1">
    <property type="nucleotide sequence ID" value="NZ_CP122566.1"/>
</dbReference>
<dbReference type="EC" id="1.13.12.-" evidence="6"/>
<dbReference type="EMBL" id="CP122566">
    <property type="protein sequence ID" value="WGH92184.1"/>
    <property type="molecule type" value="Genomic_DNA"/>
</dbReference>
<dbReference type="FunFam" id="3.20.20.70:FF:000210">
    <property type="entry name" value="2-nitropropane dioxygenase"/>
    <property type="match status" value="1"/>
</dbReference>
<evidence type="ECO:0000256" key="3">
    <source>
        <dbReference type="ARBA" id="ARBA00022643"/>
    </source>
</evidence>
<proteinExistence type="inferred from homology"/>
<protein>
    <submittedName>
        <fullName evidence="6">Nitronate monooxygenase family protein</fullName>
        <ecNumber evidence="6">1.13.12.-</ecNumber>
    </submittedName>
</protein>
<dbReference type="GO" id="GO:0018580">
    <property type="term" value="F:nitronate monooxygenase activity"/>
    <property type="evidence" value="ECO:0007669"/>
    <property type="project" value="InterPro"/>
</dbReference>
<comment type="similarity">
    <text evidence="1">Belongs to the nitronate monooxygenase family. NMO class I subfamily.</text>
</comment>
<keyword evidence="5 6" id="KW-0503">Monooxygenase</keyword>
<keyword evidence="3" id="KW-0288">FMN</keyword>
<organism evidence="6 7">
    <name type="scientific">Auritidibacter ignavus</name>
    <dbReference type="NCBI Taxonomy" id="678932"/>
    <lineage>
        <taxon>Bacteria</taxon>
        <taxon>Bacillati</taxon>
        <taxon>Actinomycetota</taxon>
        <taxon>Actinomycetes</taxon>
        <taxon>Micrococcales</taxon>
        <taxon>Micrococcaceae</taxon>
        <taxon>Auritidibacter</taxon>
    </lineage>
</organism>
<dbReference type="SUPFAM" id="SSF51412">
    <property type="entry name" value="Inosine monophosphate dehydrogenase (IMPDH)"/>
    <property type="match status" value="1"/>
</dbReference>
<keyword evidence="7" id="KW-1185">Reference proteome</keyword>
<dbReference type="Pfam" id="PF03060">
    <property type="entry name" value="NMO"/>
    <property type="match status" value="1"/>
</dbReference>
<dbReference type="InterPro" id="IPR013785">
    <property type="entry name" value="Aldolase_TIM"/>
</dbReference>
<evidence type="ECO:0000256" key="2">
    <source>
        <dbReference type="ARBA" id="ARBA00022630"/>
    </source>
</evidence>
<dbReference type="PANTHER" id="PTHR42747">
    <property type="entry name" value="NITRONATE MONOOXYGENASE-RELATED"/>
    <property type="match status" value="1"/>
</dbReference>
<evidence type="ECO:0000256" key="1">
    <source>
        <dbReference type="ARBA" id="ARBA00009881"/>
    </source>
</evidence>
<sequence>MTVVEELKANMTLPVIGAPLFIISNPKLVIEQCRNGVIGSFPALNARPQEQFEVWLNEIETTLASLKEQEPERRIAPYAVNLIVHPTNERLQDDLGVCVKHRVPIVITSLHAPTEVVKIVHDYGGLVFHDVTTVRHARKAIEAGVDGLILVCAGAGGHAGATSPFALVPEIRRFYDGPIALSGSVASGQSILTAEVLGADFAYVGTKFIAATEANVPDAYQQMVLDSAAADVVYTSAFTGVAGNYLKPSITAAGLDPDHLAERDSSTMDWNNGGAKAWKDIWGSGQGVGQIDAVEPAASIIGALAEQYHQHKALVAQRLGE</sequence>
<dbReference type="InterPro" id="IPR004136">
    <property type="entry name" value="NMO"/>
</dbReference>
<name>A0AAJ6ALV2_9MICC</name>
<dbReference type="AlphaFoldDB" id="A0AAJ6ALV2"/>
<dbReference type="Gene3D" id="3.20.20.70">
    <property type="entry name" value="Aldolase class I"/>
    <property type="match status" value="1"/>
</dbReference>
<evidence type="ECO:0000256" key="5">
    <source>
        <dbReference type="ARBA" id="ARBA00023033"/>
    </source>
</evidence>
<keyword evidence="2" id="KW-0285">Flavoprotein</keyword>
<dbReference type="CDD" id="cd04730">
    <property type="entry name" value="NPD_like"/>
    <property type="match status" value="1"/>
</dbReference>
<keyword evidence="4 6" id="KW-0560">Oxidoreductase</keyword>